<feature type="domain" description="Aminotransferase class I/classII large" evidence="4">
    <location>
        <begin position="33"/>
        <end position="382"/>
    </location>
</feature>
<dbReference type="RefSeq" id="WP_252766618.1">
    <property type="nucleotide sequence ID" value="NZ_CP097119.1"/>
</dbReference>
<evidence type="ECO:0000256" key="1">
    <source>
        <dbReference type="ARBA" id="ARBA00001933"/>
    </source>
</evidence>
<proteinExistence type="predicted"/>
<protein>
    <submittedName>
        <fullName evidence="5">Pyridoxal phosphate-dependent aminotransferase</fullName>
    </submittedName>
</protein>
<name>A0A9Q8ZX17_9LACO</name>
<dbReference type="InterPro" id="IPR015422">
    <property type="entry name" value="PyrdxlP-dep_Trfase_small"/>
</dbReference>
<dbReference type="PANTHER" id="PTHR42832">
    <property type="entry name" value="AMINO ACID AMINOTRANSFERASE"/>
    <property type="match status" value="1"/>
</dbReference>
<dbReference type="CDD" id="cd00609">
    <property type="entry name" value="AAT_like"/>
    <property type="match status" value="1"/>
</dbReference>
<dbReference type="Gene3D" id="3.40.640.10">
    <property type="entry name" value="Type I PLP-dependent aspartate aminotransferase-like (Major domain)"/>
    <property type="match status" value="1"/>
</dbReference>
<reference evidence="5" key="1">
    <citation type="submission" date="2022-05" db="EMBL/GenBank/DDBJ databases">
        <authorList>
            <person name="Oliphant S.A."/>
            <person name="Watson-Haigh N.S."/>
            <person name="Sumby K.M."/>
            <person name="Gardner J.M."/>
            <person name="Jiranek V."/>
        </authorList>
    </citation>
    <scope>NUCLEOTIDE SEQUENCE</scope>
    <source>
        <strain evidence="5">KI4_B1</strain>
    </source>
</reference>
<dbReference type="GO" id="GO:0030170">
    <property type="term" value="F:pyridoxal phosphate binding"/>
    <property type="evidence" value="ECO:0007669"/>
    <property type="project" value="InterPro"/>
</dbReference>
<evidence type="ECO:0000256" key="2">
    <source>
        <dbReference type="ARBA" id="ARBA00022576"/>
    </source>
</evidence>
<keyword evidence="6" id="KW-1185">Reference proteome</keyword>
<dbReference type="InterPro" id="IPR015424">
    <property type="entry name" value="PyrdxlP-dep_Trfase"/>
</dbReference>
<keyword evidence="3" id="KW-0808">Transferase</keyword>
<dbReference type="PANTHER" id="PTHR42832:SF3">
    <property type="entry name" value="L-GLUTAMINE--4-(METHYLSULFANYL)-2-OXOBUTANOATE AMINOTRANSFERASE"/>
    <property type="match status" value="1"/>
</dbReference>
<evidence type="ECO:0000313" key="5">
    <source>
        <dbReference type="EMBL" id="USS89101.1"/>
    </source>
</evidence>
<dbReference type="Pfam" id="PF00155">
    <property type="entry name" value="Aminotran_1_2"/>
    <property type="match status" value="1"/>
</dbReference>
<dbReference type="NCBIfam" id="NF005977">
    <property type="entry name" value="PRK08068.1"/>
    <property type="match status" value="1"/>
</dbReference>
<dbReference type="Gene3D" id="3.90.1150.10">
    <property type="entry name" value="Aspartate Aminotransferase, domain 1"/>
    <property type="match status" value="1"/>
</dbReference>
<accession>A0A9Q8ZX17</accession>
<evidence type="ECO:0000256" key="3">
    <source>
        <dbReference type="ARBA" id="ARBA00022679"/>
    </source>
</evidence>
<organism evidence="5 6">
    <name type="scientific">Fructilactobacillus cliffordii</name>
    <dbReference type="NCBI Taxonomy" id="2940299"/>
    <lineage>
        <taxon>Bacteria</taxon>
        <taxon>Bacillati</taxon>
        <taxon>Bacillota</taxon>
        <taxon>Bacilli</taxon>
        <taxon>Lactobacillales</taxon>
        <taxon>Lactobacillaceae</taxon>
        <taxon>Fructilactobacillus</taxon>
    </lineage>
</organism>
<dbReference type="InterPro" id="IPR004839">
    <property type="entry name" value="Aminotransferase_I/II_large"/>
</dbReference>
<dbReference type="SUPFAM" id="SSF53383">
    <property type="entry name" value="PLP-dependent transferases"/>
    <property type="match status" value="1"/>
</dbReference>
<keyword evidence="2 5" id="KW-0032">Aminotransferase</keyword>
<evidence type="ECO:0000313" key="6">
    <source>
        <dbReference type="Proteomes" id="UP001055911"/>
    </source>
</evidence>
<dbReference type="GO" id="GO:0008483">
    <property type="term" value="F:transaminase activity"/>
    <property type="evidence" value="ECO:0007669"/>
    <property type="project" value="UniProtKB-KW"/>
</dbReference>
<dbReference type="InterPro" id="IPR015421">
    <property type="entry name" value="PyrdxlP-dep_Trfase_major"/>
</dbReference>
<sequence length="404" mass="43619">MHFTESAVVHRLPQQFFATLVQKVNQKIATGADVINLGQGNPDQPTPDNIVKAMQAAVAKPENHEYSPFSGLPALKQAVANYYHDHYQVDVDPETEVAILGGSKTGLVELPLAVMNPGEKLLLPDPGYPDYLSGTRLADVDVELVPLRASNHFLPDYDTISTKSKQAARLLYLNYPNNPTGAVATVDFFAKTVQFARDNQIGIVHDFAYGALGDHQQPLSFLQTPGAKEVGIEFSTLSKTYNMAGWRIGFAVGNPDLVAAINAIQAHLFVSVFPAVQEAAIAALTGPQDSVTELAHLYETRRHAFETAAAAIGWQATPAGGSFYSWMPVPAGYTSESFTDLLLDKVAVAVAPGKGFGSEGDQYVRIGLLTSPKRLQEACRRIGKLHLFTPHHAEGGISDDGNQR</sequence>
<comment type="cofactor">
    <cofactor evidence="1">
        <name>pyridoxal 5'-phosphate</name>
        <dbReference type="ChEBI" id="CHEBI:597326"/>
    </cofactor>
</comment>
<dbReference type="InterPro" id="IPR050881">
    <property type="entry name" value="LL-DAP_aminotransferase"/>
</dbReference>
<dbReference type="AlphaFoldDB" id="A0A9Q8ZX17"/>
<dbReference type="Proteomes" id="UP001055911">
    <property type="component" value="Chromosome"/>
</dbReference>
<evidence type="ECO:0000259" key="4">
    <source>
        <dbReference type="Pfam" id="PF00155"/>
    </source>
</evidence>
<gene>
    <name evidence="5" type="ORF">M3M40_06400</name>
</gene>
<dbReference type="EMBL" id="CP097119">
    <property type="protein sequence ID" value="USS89101.1"/>
    <property type="molecule type" value="Genomic_DNA"/>
</dbReference>